<protein>
    <submittedName>
        <fullName evidence="1">Uncharacterized protein</fullName>
    </submittedName>
</protein>
<reference evidence="1 2" key="1">
    <citation type="journal article" date="2013" name="ISME J.">
        <title>A metabolic model for members of the genus Tetrasphaera involved in enhanced biological phosphorus removal.</title>
        <authorList>
            <person name="Kristiansen R."/>
            <person name="Nguyen H.T.T."/>
            <person name="Saunders A.M."/>
            <person name="Nielsen J.L."/>
            <person name="Wimmer R."/>
            <person name="Le V.Q."/>
            <person name="McIlroy S.J."/>
            <person name="Petrovski S."/>
            <person name="Seviour R.J."/>
            <person name="Calteau A."/>
            <person name="Nielsen K.L."/>
            <person name="Nielsen P.H."/>
        </authorList>
    </citation>
    <scope>NUCLEOTIDE SEQUENCE [LARGE SCALE GENOMIC DNA]</scope>
    <source>
        <strain evidence="1 2">Ben 74</strain>
    </source>
</reference>
<dbReference type="Proteomes" id="UP000035720">
    <property type="component" value="Unassembled WGS sequence"/>
</dbReference>
<dbReference type="EMBL" id="CAJC01000207">
    <property type="protein sequence ID" value="CCI54983.1"/>
    <property type="molecule type" value="Genomic_DNA"/>
</dbReference>
<keyword evidence="2" id="KW-1185">Reference proteome</keyword>
<accession>A0A077MGN7</accession>
<gene>
    <name evidence="1" type="ORF">BN13_910014</name>
</gene>
<sequence>MSAKTLITEFRARREAAIARRDLERQLAVYSSPAEIEDVLAAIEHDDHPDANLVRDILTSNLAGSYRAHRAQRAPLSA</sequence>
<dbReference type="AlphaFoldDB" id="A0A077MGN7"/>
<comment type="caution">
    <text evidence="1">The sequence shown here is derived from an EMBL/GenBank/DDBJ whole genome shotgun (WGS) entry which is preliminary data.</text>
</comment>
<evidence type="ECO:0000313" key="1">
    <source>
        <dbReference type="EMBL" id="CCI54983.1"/>
    </source>
</evidence>
<organism evidence="1 2">
    <name type="scientific">Nostocoides jenkinsii Ben 74</name>
    <dbReference type="NCBI Taxonomy" id="1193518"/>
    <lineage>
        <taxon>Bacteria</taxon>
        <taxon>Bacillati</taxon>
        <taxon>Actinomycetota</taxon>
        <taxon>Actinomycetes</taxon>
        <taxon>Micrococcales</taxon>
        <taxon>Intrasporangiaceae</taxon>
        <taxon>Nostocoides</taxon>
    </lineage>
</organism>
<dbReference type="OrthoDB" id="9991783at2"/>
<dbReference type="RefSeq" id="WP_048547693.1">
    <property type="nucleotide sequence ID" value="NZ_HF571038.1"/>
</dbReference>
<evidence type="ECO:0000313" key="2">
    <source>
        <dbReference type="Proteomes" id="UP000035720"/>
    </source>
</evidence>
<name>A0A077MGN7_9MICO</name>
<proteinExistence type="predicted"/>
<dbReference type="STRING" id="1193518.BN13_910014"/>